<evidence type="ECO:0000256" key="5">
    <source>
        <dbReference type="SAM" id="MobiDB-lite"/>
    </source>
</evidence>
<feature type="region of interest" description="Disordered" evidence="5">
    <location>
        <begin position="374"/>
        <end position="412"/>
    </location>
</feature>
<dbReference type="SMART" id="SM00504">
    <property type="entry name" value="Ubox"/>
    <property type="match status" value="1"/>
</dbReference>
<dbReference type="InterPro" id="IPR055566">
    <property type="entry name" value="ARM_LIN"/>
</dbReference>
<dbReference type="InterPro" id="IPR016024">
    <property type="entry name" value="ARM-type_fold"/>
</dbReference>
<evidence type="ECO:0000259" key="6">
    <source>
        <dbReference type="PROSITE" id="PS51698"/>
    </source>
</evidence>
<feature type="domain" description="U-box" evidence="6">
    <location>
        <begin position="509"/>
        <end position="584"/>
    </location>
</feature>
<dbReference type="Pfam" id="PF23654">
    <property type="entry name" value="ARM_LIN_2nd"/>
    <property type="match status" value="1"/>
</dbReference>
<dbReference type="PANTHER" id="PTHR47446:SF3">
    <property type="entry name" value="RING-TYPE E3 UBIQUITIN TRANSFERASE"/>
    <property type="match status" value="1"/>
</dbReference>
<organism evidence="7 8">
    <name type="scientific">Thalictrum thalictroides</name>
    <name type="common">Rue-anemone</name>
    <name type="synonym">Anemone thalictroides</name>
    <dbReference type="NCBI Taxonomy" id="46969"/>
    <lineage>
        <taxon>Eukaryota</taxon>
        <taxon>Viridiplantae</taxon>
        <taxon>Streptophyta</taxon>
        <taxon>Embryophyta</taxon>
        <taxon>Tracheophyta</taxon>
        <taxon>Spermatophyta</taxon>
        <taxon>Magnoliopsida</taxon>
        <taxon>Ranunculales</taxon>
        <taxon>Ranunculaceae</taxon>
        <taxon>Thalictroideae</taxon>
        <taxon>Thalictrum</taxon>
    </lineage>
</organism>
<evidence type="ECO:0000313" key="8">
    <source>
        <dbReference type="Proteomes" id="UP000554482"/>
    </source>
</evidence>
<keyword evidence="8" id="KW-1185">Reference proteome</keyword>
<comment type="caution">
    <text evidence="7">The sequence shown here is derived from an EMBL/GenBank/DDBJ whole genome shotgun (WGS) entry which is preliminary data.</text>
</comment>
<protein>
    <recommendedName>
        <fullName evidence="3">RING-type E3 ubiquitin transferase</fullName>
        <ecNumber evidence="3">2.3.2.27</ecNumber>
    </recommendedName>
</protein>
<feature type="compositionally biased region" description="Polar residues" evidence="5">
    <location>
        <begin position="389"/>
        <end position="407"/>
    </location>
</feature>
<dbReference type="InterPro" id="IPR045210">
    <property type="entry name" value="RING-Ubox_PUB"/>
</dbReference>
<evidence type="ECO:0000256" key="1">
    <source>
        <dbReference type="ARBA" id="ARBA00000900"/>
    </source>
</evidence>
<reference evidence="7 8" key="1">
    <citation type="submission" date="2020-06" db="EMBL/GenBank/DDBJ databases">
        <title>Transcriptomic and genomic resources for Thalictrum thalictroides and T. hernandezii: Facilitating candidate gene discovery in an emerging model plant lineage.</title>
        <authorList>
            <person name="Arias T."/>
            <person name="Riano-Pachon D.M."/>
            <person name="Di Stilio V.S."/>
        </authorList>
    </citation>
    <scope>NUCLEOTIDE SEQUENCE [LARGE SCALE GENOMIC DNA]</scope>
    <source>
        <strain evidence="8">cv. WT478/WT964</strain>
        <tissue evidence="7">Leaves</tissue>
    </source>
</reference>
<accession>A0A7J6X7M2</accession>
<dbReference type="InterPro" id="IPR052858">
    <property type="entry name" value="E3_ubiquitin-ligase_LIN"/>
</dbReference>
<dbReference type="AlphaFoldDB" id="A0A7J6X7M2"/>
<feature type="region of interest" description="Disordered" evidence="5">
    <location>
        <begin position="490"/>
        <end position="510"/>
    </location>
</feature>
<evidence type="ECO:0000256" key="3">
    <source>
        <dbReference type="ARBA" id="ARBA00012483"/>
    </source>
</evidence>
<comment type="pathway">
    <text evidence="2">Protein modification; protein ubiquitination.</text>
</comment>
<dbReference type="PANTHER" id="PTHR47446">
    <property type="entry name" value="RING-TYPE E3 UBIQUITIN TRANSFERASE"/>
    <property type="match status" value="1"/>
</dbReference>
<dbReference type="InterPro" id="IPR011989">
    <property type="entry name" value="ARM-like"/>
</dbReference>
<sequence length="954" mass="106473">MAGYYKFSMDQKDIVRSLIAAVGSFIQDRLINKEQRLLHKEQCAERLAAEDGSCGRDSEVRYSEQAVLANLDWGIDALEEAINTSNVETKLARLDYAEKMLQVCAMLNSRQKTAGVPNFYLSAWSHLYLAFLWKLRNNVRNSVLHILEMFIIDPFFSRIDFAPELWKTMFLPHMSSIVGWYSESRHRLVMEVIPDSADLSFTADFDQFFNESIIFSMRPDQAEKLQTLEQLYGQSLDENTKLYAKYYKDCMNSDATSSKRVVPMLPIAEPPMTPLHEVSRSIPDYVKFGPILPKSAGFSPFLKEKEECRLNTTLSAAGELEHKGSTKENSFEENERDYCSEDGELDIDSEVKILAVPPNNLRIDDAGTKTKYTKSKNMEWKQPSPLFSPISSPKTPSNFSTPSPSLHSKNDSEPLLRLCSSRITNITSSTSVPGAPCFLPEVCISPAGSDGQVREVKKSYVKGSSFGRNTSFGNHNEICENSYVNECEEEGSQGSNSIPSSGKLTPLNRPPKDFVCPITRQLLNDPVTLETGQTYERKAIQEWLKRGNTTCPNTRQPLSANALPKTNYVLKRLITSWKEQYPDIAQEFSYSSETPKASISSTSSREPQVDSSPSMIYTRSIPRTVDHCINKQKSNRFLRAAVSTSPTSVISQAASEAIINGIKAYTSCLCTSEDLQECEEAVLTIARTWKDSKVDSGLHSFLSKPTIVNGLAEILLASVNREVLVKSIYILSNLIFADENVGETLTSVSSDFDCLTTLLKNGLAEAAVLIYQLNPAYAQLSLHDLIPSLVQVILSKTEDLEDFRFVMDPKDAAVALLEQLLIGGDESSRSLNAQSVISANGLPYLIKCLDRFEGRRSVVSILLSSSHVQLAPVLELFHAGDDTVRGICIDFFSELVCLNRRTFCNQILQIIKDEGGFSTMHTFLVYLQMAPMEQQPAIASLLLQLDLLVCPNHF</sequence>
<proteinExistence type="predicted"/>
<feature type="compositionally biased region" description="Polar residues" evidence="5">
    <location>
        <begin position="492"/>
        <end position="503"/>
    </location>
</feature>
<evidence type="ECO:0000313" key="7">
    <source>
        <dbReference type="EMBL" id="KAF5204560.1"/>
    </source>
</evidence>
<dbReference type="Gene3D" id="1.25.10.10">
    <property type="entry name" value="Leucine-rich Repeat Variant"/>
    <property type="match status" value="1"/>
</dbReference>
<dbReference type="Pfam" id="PF23628">
    <property type="entry name" value="ARM_LIN_C"/>
    <property type="match status" value="1"/>
</dbReference>
<name>A0A7J6X7M2_THATH</name>
<dbReference type="GO" id="GO:0016567">
    <property type="term" value="P:protein ubiquitination"/>
    <property type="evidence" value="ECO:0007669"/>
    <property type="project" value="UniProtKB-UniPathway"/>
</dbReference>
<gene>
    <name evidence="7" type="ORF">FRX31_005852</name>
</gene>
<dbReference type="PROSITE" id="PS51698">
    <property type="entry name" value="U_BOX"/>
    <property type="match status" value="1"/>
</dbReference>
<dbReference type="SUPFAM" id="SSF57850">
    <property type="entry name" value="RING/U-box"/>
    <property type="match status" value="1"/>
</dbReference>
<dbReference type="Pfam" id="PF04564">
    <property type="entry name" value="U-box"/>
    <property type="match status" value="1"/>
</dbReference>
<dbReference type="EMBL" id="JABWDY010005299">
    <property type="protein sequence ID" value="KAF5204560.1"/>
    <property type="molecule type" value="Genomic_DNA"/>
</dbReference>
<comment type="catalytic activity">
    <reaction evidence="1">
        <text>S-ubiquitinyl-[E2 ubiquitin-conjugating enzyme]-L-cysteine + [acceptor protein]-L-lysine = [E2 ubiquitin-conjugating enzyme]-L-cysteine + N(6)-ubiquitinyl-[acceptor protein]-L-lysine.</text>
        <dbReference type="EC" id="2.3.2.27"/>
    </reaction>
</comment>
<dbReference type="InterPro" id="IPR003613">
    <property type="entry name" value="Ubox_domain"/>
</dbReference>
<dbReference type="Gene3D" id="3.30.40.10">
    <property type="entry name" value="Zinc/RING finger domain, C3HC4 (zinc finger)"/>
    <property type="match status" value="1"/>
</dbReference>
<dbReference type="EC" id="2.3.2.27" evidence="3"/>
<dbReference type="InterPro" id="IPR013083">
    <property type="entry name" value="Znf_RING/FYVE/PHD"/>
</dbReference>
<dbReference type="InterPro" id="IPR056512">
    <property type="entry name" value="LIN_N"/>
</dbReference>
<keyword evidence="4" id="KW-0808">Transferase</keyword>
<evidence type="ECO:0000256" key="2">
    <source>
        <dbReference type="ARBA" id="ARBA00004906"/>
    </source>
</evidence>
<dbReference type="UniPathway" id="UPA00143"/>
<dbReference type="OrthoDB" id="6252103at2759"/>
<dbReference type="SUPFAM" id="SSF48371">
    <property type="entry name" value="ARM repeat"/>
    <property type="match status" value="1"/>
</dbReference>
<dbReference type="GO" id="GO:0061630">
    <property type="term" value="F:ubiquitin protein ligase activity"/>
    <property type="evidence" value="ECO:0007669"/>
    <property type="project" value="UniProtKB-EC"/>
</dbReference>
<evidence type="ECO:0000256" key="4">
    <source>
        <dbReference type="ARBA" id="ARBA00022679"/>
    </source>
</evidence>
<dbReference type="Proteomes" id="UP000554482">
    <property type="component" value="Unassembled WGS sequence"/>
</dbReference>
<dbReference type="Pfam" id="PF23568">
    <property type="entry name" value="ARM_LIN"/>
    <property type="match status" value="1"/>
</dbReference>
<dbReference type="InterPro" id="IPR056514">
    <property type="entry name" value="ARM_LIN_2nd"/>
</dbReference>
<dbReference type="CDD" id="cd16664">
    <property type="entry name" value="RING-Ubox_PUB"/>
    <property type="match status" value="1"/>
</dbReference>